<evidence type="ECO:0000259" key="2">
    <source>
        <dbReference type="Pfam" id="PF02517"/>
    </source>
</evidence>
<feature type="transmembrane region" description="Helical" evidence="1">
    <location>
        <begin position="69"/>
        <end position="89"/>
    </location>
</feature>
<keyword evidence="1" id="KW-0812">Transmembrane</keyword>
<evidence type="ECO:0000313" key="3">
    <source>
        <dbReference type="EMBL" id="QTD56959.1"/>
    </source>
</evidence>
<dbReference type="RefSeq" id="WP_207989082.1">
    <property type="nucleotide sequence ID" value="NZ_CP071794.1"/>
</dbReference>
<keyword evidence="3" id="KW-0645">Protease</keyword>
<organism evidence="3 4">
    <name type="scientific">Parasphingorhabdus cellanae</name>
    <dbReference type="NCBI Taxonomy" id="2806553"/>
    <lineage>
        <taxon>Bacteria</taxon>
        <taxon>Pseudomonadati</taxon>
        <taxon>Pseudomonadota</taxon>
        <taxon>Alphaproteobacteria</taxon>
        <taxon>Sphingomonadales</taxon>
        <taxon>Sphingomonadaceae</taxon>
        <taxon>Parasphingorhabdus</taxon>
    </lineage>
</organism>
<sequence length="146" mass="16413">MTALRLAIPALAMVAALGFLAEWLVWSPVSDIATLVTTAVFLFFVPALLEELVFRGVLLSWLTQLTPRWGAWLSTLLFVAWHPVQALTIGPPWADMFLHPTFWIATLILGIILAHIRIVSQSLWPVILIHWFAVLIWKSLLGGPFY</sequence>
<dbReference type="Proteomes" id="UP000663923">
    <property type="component" value="Chromosome"/>
</dbReference>
<feature type="transmembrane region" description="Helical" evidence="1">
    <location>
        <begin position="32"/>
        <end position="49"/>
    </location>
</feature>
<gene>
    <name evidence="3" type="ORF">J4G78_05165</name>
</gene>
<dbReference type="InterPro" id="IPR052710">
    <property type="entry name" value="CAAX_protease"/>
</dbReference>
<dbReference type="Pfam" id="PF02517">
    <property type="entry name" value="Rce1-like"/>
    <property type="match status" value="1"/>
</dbReference>
<evidence type="ECO:0000256" key="1">
    <source>
        <dbReference type="SAM" id="Phobius"/>
    </source>
</evidence>
<dbReference type="InterPro" id="IPR003675">
    <property type="entry name" value="Rce1/LyrA-like_dom"/>
</dbReference>
<keyword evidence="1" id="KW-0472">Membrane</keyword>
<dbReference type="EMBL" id="CP071794">
    <property type="protein sequence ID" value="QTD56959.1"/>
    <property type="molecule type" value="Genomic_DNA"/>
</dbReference>
<dbReference type="GO" id="GO:0008237">
    <property type="term" value="F:metallopeptidase activity"/>
    <property type="evidence" value="ECO:0007669"/>
    <property type="project" value="UniProtKB-KW"/>
</dbReference>
<accession>A0ABX7T5T2</accession>
<feature type="transmembrane region" description="Helical" evidence="1">
    <location>
        <begin position="122"/>
        <end position="141"/>
    </location>
</feature>
<keyword evidence="1" id="KW-1133">Transmembrane helix</keyword>
<dbReference type="PANTHER" id="PTHR36435:SF1">
    <property type="entry name" value="CAAX AMINO TERMINAL PROTEASE FAMILY PROTEIN"/>
    <property type="match status" value="1"/>
</dbReference>
<keyword evidence="3" id="KW-0378">Hydrolase</keyword>
<protein>
    <submittedName>
        <fullName evidence="3">CPBP family intramembrane metalloprotease</fullName>
    </submittedName>
</protein>
<feature type="transmembrane region" description="Helical" evidence="1">
    <location>
        <begin position="6"/>
        <end position="25"/>
    </location>
</feature>
<dbReference type="PANTHER" id="PTHR36435">
    <property type="entry name" value="SLR1288 PROTEIN"/>
    <property type="match status" value="1"/>
</dbReference>
<feature type="domain" description="CAAX prenyl protease 2/Lysostaphin resistance protein A-like" evidence="2">
    <location>
        <begin position="35"/>
        <end position="133"/>
    </location>
</feature>
<keyword evidence="3" id="KW-0482">Metalloprotease</keyword>
<reference evidence="3 4" key="1">
    <citation type="submission" date="2021-03" db="EMBL/GenBank/DDBJ databases">
        <title>Complete genome of Parasphingorhabdus_sp.JHSY0214.</title>
        <authorList>
            <person name="Yoo J.H."/>
            <person name="Bae J.W."/>
        </authorList>
    </citation>
    <scope>NUCLEOTIDE SEQUENCE [LARGE SCALE GENOMIC DNA]</scope>
    <source>
        <strain evidence="3 4">JHSY0214</strain>
    </source>
</reference>
<feature type="transmembrane region" description="Helical" evidence="1">
    <location>
        <begin position="96"/>
        <end position="116"/>
    </location>
</feature>
<proteinExistence type="predicted"/>
<name>A0ABX7T5T2_9SPHN</name>
<keyword evidence="4" id="KW-1185">Reference proteome</keyword>
<evidence type="ECO:0000313" key="4">
    <source>
        <dbReference type="Proteomes" id="UP000663923"/>
    </source>
</evidence>